<dbReference type="SUPFAM" id="SSF81296">
    <property type="entry name" value="E set domains"/>
    <property type="match status" value="1"/>
</dbReference>
<dbReference type="InterPro" id="IPR013783">
    <property type="entry name" value="Ig-like_fold"/>
</dbReference>
<dbReference type="InterPro" id="IPR004193">
    <property type="entry name" value="Glyco_hydro_13_N"/>
</dbReference>
<dbReference type="InterPro" id="IPR006047">
    <property type="entry name" value="GH13_cat_dom"/>
</dbReference>
<name>A0A840BGW7_9RHOO</name>
<dbReference type="AlphaFoldDB" id="A0A840BGW7"/>
<protein>
    <submittedName>
        <fullName evidence="6">Glycogen operon protein</fullName>
        <ecNumber evidence="6">3.2.1.-</ecNumber>
    </submittedName>
</protein>
<dbReference type="RefSeq" id="WP_183632025.1">
    <property type="nucleotide sequence ID" value="NZ_BAABLE010000011.1"/>
</dbReference>
<dbReference type="NCBIfam" id="TIGR02100">
    <property type="entry name" value="glgX_debranch"/>
    <property type="match status" value="1"/>
</dbReference>
<comment type="similarity">
    <text evidence="1">Belongs to the glycosyl hydrolase 13 family.</text>
</comment>
<evidence type="ECO:0000256" key="1">
    <source>
        <dbReference type="ARBA" id="ARBA00008061"/>
    </source>
</evidence>
<dbReference type="Pfam" id="PF02922">
    <property type="entry name" value="CBM_48"/>
    <property type="match status" value="1"/>
</dbReference>
<keyword evidence="7" id="KW-1185">Reference proteome</keyword>
<keyword evidence="2 6" id="KW-0378">Hydrolase</keyword>
<dbReference type="Gene3D" id="3.20.20.80">
    <property type="entry name" value="Glycosidases"/>
    <property type="match status" value="1"/>
</dbReference>
<feature type="compositionally biased region" description="Basic and acidic residues" evidence="4">
    <location>
        <begin position="494"/>
        <end position="510"/>
    </location>
</feature>
<dbReference type="SUPFAM" id="SSF51011">
    <property type="entry name" value="Glycosyl hydrolase domain"/>
    <property type="match status" value="1"/>
</dbReference>
<dbReference type="CDD" id="cd02856">
    <property type="entry name" value="E_set_GDE_Isoamylase_N"/>
    <property type="match status" value="1"/>
</dbReference>
<dbReference type="SUPFAM" id="SSF51445">
    <property type="entry name" value="(Trans)glycosidases"/>
    <property type="match status" value="1"/>
</dbReference>
<dbReference type="EC" id="3.2.1.-" evidence="6"/>
<dbReference type="InterPro" id="IPR017853">
    <property type="entry name" value="GH"/>
</dbReference>
<dbReference type="SMART" id="SM00642">
    <property type="entry name" value="Aamy"/>
    <property type="match status" value="1"/>
</dbReference>
<dbReference type="PANTHER" id="PTHR43002">
    <property type="entry name" value="GLYCOGEN DEBRANCHING ENZYME"/>
    <property type="match status" value="1"/>
</dbReference>
<evidence type="ECO:0000313" key="7">
    <source>
        <dbReference type="Proteomes" id="UP000561045"/>
    </source>
</evidence>
<evidence type="ECO:0000259" key="5">
    <source>
        <dbReference type="SMART" id="SM00642"/>
    </source>
</evidence>
<sequence length="719" mass="80556">MGGPPAIHSRHLAASGDHNSRIRFLMHLPSRLANGRAWPLGATADGEGVNFALFSANATRVELCIFNHDGTTEITRFPMPARTGDVWHGYLESVGPGLVYGYRVHGPYEPERGHRFNPNKLLLDPYAREIVGEFRWKNEHFGFEMRHPDGHRSFSTADNGRSALKARVVLDLPSTGDVRPRVPPEQTVIYEAHVKGLTLQHPKVPEELRGTYLGVCHPALIEHMLKLGVTTIELLPVQFGIPEQHVVARGMTNYWNYNPLAYFAVEPRYWSRTTPSPESEFREMVDTLHAAGLEVVIDVVYNHTAEAGETGPTLSYRGIDHQSYYRLQPNDPSHCENLTGCGNTVNVAHPRVTQLVLDSLRYWVNNFGVDGFRFDLAPAIGRRAHGFDPDAAFFVAFEQDPVLSTVKRIAEPWDLGHDGYRLGQFPTAWMEWNDKFRDTARGFWLQHSRSRGEFARRIMASSDIFQGSHRAPLCSVNFITAHDGFTLEDSVSYKEKHNEANGEDNRDGHSHNLSTNCGEEGPSTKPAVLMERRRLKRALLATLLLSRGTPMLLAGDEFGRSQGGNNNAYCQDSEISWLDWSKFDEKLCEFVALLIRLRGVHGAMPNAMWGGRMDAAHAPYDLVWYNPHGGVMTAEDWNQSHEHSFSAIFTPSPGTRGPRLALLLNGDVQAVQFELPPGPWQRVFDTDLEEPFQPASCTTRYTLAHRAVAALFSLPVGTP</sequence>
<keyword evidence="3 6" id="KW-0326">Glycosidase</keyword>
<dbReference type="Proteomes" id="UP000561045">
    <property type="component" value="Unassembled WGS sequence"/>
</dbReference>
<comment type="caution">
    <text evidence="6">The sequence shown here is derived from an EMBL/GenBank/DDBJ whole genome shotgun (WGS) entry which is preliminary data.</text>
</comment>
<dbReference type="GO" id="GO:0005980">
    <property type="term" value="P:glycogen catabolic process"/>
    <property type="evidence" value="ECO:0007669"/>
    <property type="project" value="InterPro"/>
</dbReference>
<feature type="domain" description="Glycosyl hydrolase family 13 catalytic" evidence="5">
    <location>
        <begin position="187"/>
        <end position="598"/>
    </location>
</feature>
<reference evidence="6 7" key="1">
    <citation type="submission" date="2020-08" db="EMBL/GenBank/DDBJ databases">
        <title>Genomic Encyclopedia of Type Strains, Phase IV (KMG-IV): sequencing the most valuable type-strain genomes for metagenomic binning, comparative biology and taxonomic classification.</title>
        <authorList>
            <person name="Goeker M."/>
        </authorList>
    </citation>
    <scope>NUCLEOTIDE SEQUENCE [LARGE SCALE GENOMIC DNA]</scope>
    <source>
        <strain evidence="6 7">DSM 106739</strain>
    </source>
</reference>
<dbReference type="Gene3D" id="2.60.40.10">
    <property type="entry name" value="Immunoglobulins"/>
    <property type="match status" value="1"/>
</dbReference>
<dbReference type="InterPro" id="IPR044505">
    <property type="entry name" value="GlgX_Isoamylase_N_E_set"/>
</dbReference>
<evidence type="ECO:0000313" key="6">
    <source>
        <dbReference type="EMBL" id="MBB4011454.1"/>
    </source>
</evidence>
<dbReference type="EMBL" id="JACIET010000001">
    <property type="protein sequence ID" value="MBB4011454.1"/>
    <property type="molecule type" value="Genomic_DNA"/>
</dbReference>
<organism evidence="6 7">
    <name type="scientific">Niveibacterium umoris</name>
    <dbReference type="NCBI Taxonomy" id="1193620"/>
    <lineage>
        <taxon>Bacteria</taxon>
        <taxon>Pseudomonadati</taxon>
        <taxon>Pseudomonadota</taxon>
        <taxon>Betaproteobacteria</taxon>
        <taxon>Rhodocyclales</taxon>
        <taxon>Rhodocyclaceae</taxon>
        <taxon>Niveibacterium</taxon>
    </lineage>
</organism>
<feature type="region of interest" description="Disordered" evidence="4">
    <location>
        <begin position="494"/>
        <end position="524"/>
    </location>
</feature>
<evidence type="ECO:0000256" key="3">
    <source>
        <dbReference type="ARBA" id="ARBA00023295"/>
    </source>
</evidence>
<accession>A0A840BGW7</accession>
<dbReference type="InterPro" id="IPR014756">
    <property type="entry name" value="Ig_E-set"/>
</dbReference>
<dbReference type="InterPro" id="IPR013780">
    <property type="entry name" value="Glyco_hydro_b"/>
</dbReference>
<evidence type="ECO:0000256" key="4">
    <source>
        <dbReference type="SAM" id="MobiDB-lite"/>
    </source>
</evidence>
<gene>
    <name evidence="6" type="ORF">GGR36_000762</name>
</gene>
<proteinExistence type="inferred from homology"/>
<dbReference type="InterPro" id="IPR011837">
    <property type="entry name" value="Glycogen_debranch_GlgX"/>
</dbReference>
<evidence type="ECO:0000256" key="2">
    <source>
        <dbReference type="ARBA" id="ARBA00022801"/>
    </source>
</evidence>
<dbReference type="Gene3D" id="2.60.40.1180">
    <property type="entry name" value="Golgi alpha-mannosidase II"/>
    <property type="match status" value="1"/>
</dbReference>
<dbReference type="GO" id="GO:0004135">
    <property type="term" value="F:amylo-alpha-1,6-glucosidase activity"/>
    <property type="evidence" value="ECO:0007669"/>
    <property type="project" value="InterPro"/>
</dbReference>
<dbReference type="CDD" id="cd11326">
    <property type="entry name" value="AmyAc_Glg_debranch"/>
    <property type="match status" value="1"/>
</dbReference>